<dbReference type="InterPro" id="IPR029039">
    <property type="entry name" value="Flavoprotein-like_sf"/>
</dbReference>
<dbReference type="Gene3D" id="3.40.50.360">
    <property type="match status" value="1"/>
</dbReference>
<name>A0A2H0VCU2_9BACT</name>
<dbReference type="GO" id="GO:0016491">
    <property type="term" value="F:oxidoreductase activity"/>
    <property type="evidence" value="ECO:0007669"/>
    <property type="project" value="InterPro"/>
</dbReference>
<evidence type="ECO:0000259" key="1">
    <source>
        <dbReference type="Pfam" id="PF03358"/>
    </source>
</evidence>
<dbReference type="InterPro" id="IPR050712">
    <property type="entry name" value="NAD(P)H-dep_reductase"/>
</dbReference>
<accession>A0A2H0VCU2</accession>
<dbReference type="SUPFAM" id="SSF52218">
    <property type="entry name" value="Flavoproteins"/>
    <property type="match status" value="1"/>
</dbReference>
<dbReference type="Pfam" id="PF03358">
    <property type="entry name" value="FMN_red"/>
    <property type="match status" value="1"/>
</dbReference>
<dbReference type="AlphaFoldDB" id="A0A2H0VCU2"/>
<proteinExistence type="predicted"/>
<dbReference type="EMBL" id="PFAJ01000053">
    <property type="protein sequence ID" value="PIR96924.1"/>
    <property type="molecule type" value="Genomic_DNA"/>
</dbReference>
<dbReference type="InterPro" id="IPR005025">
    <property type="entry name" value="FMN_Rdtase-like_dom"/>
</dbReference>
<reference evidence="3" key="1">
    <citation type="submission" date="2017-09" db="EMBL/GenBank/DDBJ databases">
        <title>Depth-based differentiation of microbial function through sediment-hosted aquifers and enrichment of novel symbionts in the deep terrestrial subsurface.</title>
        <authorList>
            <person name="Probst A.J."/>
            <person name="Ladd B."/>
            <person name="Jarett J.K."/>
            <person name="Geller-Mcgrath D.E."/>
            <person name="Sieber C.M.K."/>
            <person name="Emerson J.B."/>
            <person name="Anantharaman K."/>
            <person name="Thomas B.C."/>
            <person name="Malmstrom R."/>
            <person name="Stieglmeier M."/>
            <person name="Klingl A."/>
            <person name="Woyke T."/>
            <person name="Ryan C.M."/>
            <person name="Banfield J.F."/>
        </authorList>
    </citation>
    <scope>NUCLEOTIDE SEQUENCE [LARGE SCALE GENOMIC DNA]</scope>
</reference>
<dbReference type="GO" id="GO:0010181">
    <property type="term" value="F:FMN binding"/>
    <property type="evidence" value="ECO:0007669"/>
    <property type="project" value="TreeGrafter"/>
</dbReference>
<evidence type="ECO:0000313" key="2">
    <source>
        <dbReference type="EMBL" id="PIR96924.1"/>
    </source>
</evidence>
<dbReference type="GO" id="GO:0005829">
    <property type="term" value="C:cytosol"/>
    <property type="evidence" value="ECO:0007669"/>
    <property type="project" value="TreeGrafter"/>
</dbReference>
<dbReference type="Proteomes" id="UP000230557">
    <property type="component" value="Unassembled WGS sequence"/>
</dbReference>
<dbReference type="PANTHER" id="PTHR30543">
    <property type="entry name" value="CHROMATE REDUCTASE"/>
    <property type="match status" value="1"/>
</dbReference>
<comment type="caution">
    <text evidence="2">The sequence shown here is derived from an EMBL/GenBank/DDBJ whole genome shotgun (WGS) entry which is preliminary data.</text>
</comment>
<sequence>MTEDNMKKLFIPIILGTARQGRESEKVAKWILKKVSEHPEIETRIFDPREMDYDFQDEGQNLKEKNTDYRDAIIRADGLIVIVPEYNRGYPGSLKMILDTLLKEYIHKPVATVGVSSGIIGGARVIENLLPVYRELGLMASFTDLFFPKVKTKFDEKGNLEEEEKYNKRFYGFITELLWVAKTLKWGRENVESKYHPN</sequence>
<gene>
    <name evidence="2" type="ORF">COT91_04060</name>
</gene>
<protein>
    <submittedName>
        <fullName evidence="2">NADPH-dependent FMN reductase</fullName>
    </submittedName>
</protein>
<organism evidence="2 3">
    <name type="scientific">Candidatus Doudnabacteria bacterium CG10_big_fil_rev_8_21_14_0_10_41_10</name>
    <dbReference type="NCBI Taxonomy" id="1974551"/>
    <lineage>
        <taxon>Bacteria</taxon>
        <taxon>Candidatus Doudnaibacteriota</taxon>
    </lineage>
</organism>
<feature type="domain" description="NADPH-dependent FMN reductase-like" evidence="1">
    <location>
        <begin position="13"/>
        <end position="139"/>
    </location>
</feature>
<dbReference type="PANTHER" id="PTHR30543:SF21">
    <property type="entry name" value="NAD(P)H-DEPENDENT FMN REDUCTASE LOT6"/>
    <property type="match status" value="1"/>
</dbReference>
<evidence type="ECO:0000313" key="3">
    <source>
        <dbReference type="Proteomes" id="UP000230557"/>
    </source>
</evidence>